<keyword evidence="10" id="KW-0413">Isomerase</keyword>
<dbReference type="PROSITE" id="PS00170">
    <property type="entry name" value="CSA_PPIASE_1"/>
    <property type="match status" value="1"/>
</dbReference>
<dbReference type="Proteomes" id="UP001165289">
    <property type="component" value="Unassembled WGS sequence"/>
</dbReference>
<evidence type="ECO:0000259" key="13">
    <source>
        <dbReference type="PROSITE" id="PS50072"/>
    </source>
</evidence>
<evidence type="ECO:0000256" key="11">
    <source>
        <dbReference type="ARBA" id="ARBA00024871"/>
    </source>
</evidence>
<dbReference type="FunFam" id="2.40.100.10:FF:000013">
    <property type="entry name" value="Peptidyl-prolyl cis-trans isomerase"/>
    <property type="match status" value="1"/>
</dbReference>
<dbReference type="NCBIfam" id="NF004127">
    <property type="entry name" value="PRK05617.1"/>
    <property type="match status" value="1"/>
</dbReference>
<evidence type="ECO:0000256" key="7">
    <source>
        <dbReference type="ARBA" id="ARBA00016714"/>
    </source>
</evidence>
<name>A0AAV7KGZ5_9METZ</name>
<dbReference type="GO" id="GO:0003860">
    <property type="term" value="F:3-hydroxyisobutyryl-CoA hydrolase activity"/>
    <property type="evidence" value="ECO:0007669"/>
    <property type="project" value="UniProtKB-EC"/>
</dbReference>
<dbReference type="InterPro" id="IPR029000">
    <property type="entry name" value="Cyclophilin-like_dom_sf"/>
</dbReference>
<comment type="similarity">
    <text evidence="4">Belongs to the enoyl-CoA hydratase/isomerase family.</text>
</comment>
<dbReference type="Pfam" id="PF00160">
    <property type="entry name" value="Pro_isomerase"/>
    <property type="match status" value="1"/>
</dbReference>
<reference evidence="14 15" key="1">
    <citation type="journal article" date="2023" name="BMC Biol.">
        <title>The compact genome of the sponge Oopsacas minuta (Hexactinellida) is lacking key metazoan core genes.</title>
        <authorList>
            <person name="Santini S."/>
            <person name="Schenkelaars Q."/>
            <person name="Jourda C."/>
            <person name="Duchesne M."/>
            <person name="Belahbib H."/>
            <person name="Rocher C."/>
            <person name="Selva M."/>
            <person name="Riesgo A."/>
            <person name="Vervoort M."/>
            <person name="Leys S.P."/>
            <person name="Kodjabachian L."/>
            <person name="Le Bivic A."/>
            <person name="Borchiellini C."/>
            <person name="Claverie J.M."/>
            <person name="Renard E."/>
        </authorList>
    </citation>
    <scope>NUCLEOTIDE SEQUENCE [LARGE SCALE GENOMIC DNA]</scope>
    <source>
        <strain evidence="14">SPO-2</strain>
    </source>
</reference>
<dbReference type="GO" id="GO:0006457">
    <property type="term" value="P:protein folding"/>
    <property type="evidence" value="ECO:0007669"/>
    <property type="project" value="InterPro"/>
</dbReference>
<dbReference type="PROSITE" id="PS50072">
    <property type="entry name" value="CSA_PPIASE_2"/>
    <property type="match status" value="1"/>
</dbReference>
<dbReference type="CDD" id="cd06558">
    <property type="entry name" value="crotonase-like"/>
    <property type="match status" value="1"/>
</dbReference>
<proteinExistence type="inferred from homology"/>
<accession>A0AAV7KGZ5</accession>
<evidence type="ECO:0000256" key="6">
    <source>
        <dbReference type="ARBA" id="ARBA00013194"/>
    </source>
</evidence>
<evidence type="ECO:0000256" key="5">
    <source>
        <dbReference type="ARBA" id="ARBA00011915"/>
    </source>
</evidence>
<evidence type="ECO:0000313" key="15">
    <source>
        <dbReference type="Proteomes" id="UP001165289"/>
    </source>
</evidence>
<dbReference type="PRINTS" id="PR00153">
    <property type="entry name" value="CSAPPISMRASE"/>
</dbReference>
<dbReference type="GO" id="GO:0003755">
    <property type="term" value="F:peptidyl-prolyl cis-trans isomerase activity"/>
    <property type="evidence" value="ECO:0007669"/>
    <property type="project" value="UniProtKB-KW"/>
</dbReference>
<sequence length="530" mass="59215">MGSIKCFMDIAIGGLKAERITILLRDDVVPKTAENFRALCTGEKGFGYKGSKFHRIIPNFMCQGGDFTNGDGTGGKSIYGEKFKDENFTLKHLGAGDLSMANSGVNTNGSQFFLTLDKTSWLNGKHVVFGNVIDGLEVLKKMEKVGRIMLIRLRRCVSSLTPYIRLMTSEPHNTNNTIPVVSRVQIGSCGILSIYRPKLMNALNIEMFDIIIPQLIEWERDPTIKCILIRGRERDVFCAGGDMKALLEEGILETNMPLLHISKEYALVHLLSLLRTSCISFWSGITMGGGIGIAYQSEYRITSDTTVCSLPETAIGFFPDVGATFYLPRLPGYLGMYLGLTGARLKGRDVLAAGLATHFIPNKNIELLEDKLSSIGSSEEVESVVHQLCLSDKQSLSFNSHMVKIDYVFSSPTIEDMIHKLGEFDDDWSKNTKSRLLKMSPTALKVTHRALSLGAKLTLQECLRMESNLCVNHFNNRDVFVGVKGVLVDKINTRLDWEPDTLDAVSVQYVMSHFVECRPFVEFYQRYHLE</sequence>
<dbReference type="Gene3D" id="3.90.226.10">
    <property type="entry name" value="2-enoyl-CoA Hydratase, Chain A, domain 1"/>
    <property type="match status" value="1"/>
</dbReference>
<dbReference type="InterPro" id="IPR029045">
    <property type="entry name" value="ClpP/crotonase-like_dom_sf"/>
</dbReference>
<keyword evidence="8 14" id="KW-0378">Hydrolase</keyword>
<protein>
    <recommendedName>
        <fullName evidence="7">3-hydroxyisobutyryl-CoA hydrolase, mitochondrial</fullName>
        <ecNumber evidence="5">3.1.2.4</ecNumber>
        <ecNumber evidence="6">5.2.1.8</ecNumber>
    </recommendedName>
    <alternativeName>
        <fullName evidence="12">3-hydroxyisobutyryl-coenzyme A hydrolase</fullName>
    </alternativeName>
</protein>
<dbReference type="CDD" id="cd01926">
    <property type="entry name" value="cyclophilin_ABH_like"/>
    <property type="match status" value="1"/>
</dbReference>
<gene>
    <name evidence="14" type="ORF">LOD99_14176</name>
</gene>
<evidence type="ECO:0000256" key="4">
    <source>
        <dbReference type="ARBA" id="ARBA00005254"/>
    </source>
</evidence>
<feature type="domain" description="PPIase cyclophilin-type" evidence="13">
    <location>
        <begin position="7"/>
        <end position="146"/>
    </location>
</feature>
<keyword evidence="9" id="KW-0697">Rotamase</keyword>
<dbReference type="AlphaFoldDB" id="A0AAV7KGZ5"/>
<dbReference type="EMBL" id="JAKMXF010000033">
    <property type="protein sequence ID" value="KAI6660592.1"/>
    <property type="molecule type" value="Genomic_DNA"/>
</dbReference>
<comment type="caution">
    <text evidence="14">The sequence shown here is derived from an EMBL/GenBank/DDBJ whole genome shotgun (WGS) entry which is preliminary data.</text>
</comment>
<dbReference type="EC" id="3.1.2.4" evidence="5"/>
<comment type="catalytic activity">
    <reaction evidence="1">
        <text>[protein]-peptidylproline (omega=180) = [protein]-peptidylproline (omega=0)</text>
        <dbReference type="Rhea" id="RHEA:16237"/>
        <dbReference type="Rhea" id="RHEA-COMP:10747"/>
        <dbReference type="Rhea" id="RHEA-COMP:10748"/>
        <dbReference type="ChEBI" id="CHEBI:83833"/>
        <dbReference type="ChEBI" id="CHEBI:83834"/>
        <dbReference type="EC" id="5.2.1.8"/>
    </reaction>
</comment>
<dbReference type="InterPro" id="IPR032259">
    <property type="entry name" value="HIBYL-CoA-H"/>
</dbReference>
<dbReference type="Pfam" id="PF16113">
    <property type="entry name" value="ECH_2"/>
    <property type="match status" value="1"/>
</dbReference>
<evidence type="ECO:0000256" key="12">
    <source>
        <dbReference type="ARBA" id="ARBA00031181"/>
    </source>
</evidence>
<dbReference type="InterPro" id="IPR002130">
    <property type="entry name" value="Cyclophilin-type_PPIase_dom"/>
</dbReference>
<evidence type="ECO:0000313" key="14">
    <source>
        <dbReference type="EMBL" id="KAI6660592.1"/>
    </source>
</evidence>
<dbReference type="SUPFAM" id="SSF50891">
    <property type="entry name" value="Cyclophilin-like"/>
    <property type="match status" value="1"/>
</dbReference>
<evidence type="ECO:0000256" key="2">
    <source>
        <dbReference type="ARBA" id="ARBA00001709"/>
    </source>
</evidence>
<dbReference type="InterPro" id="IPR045004">
    <property type="entry name" value="ECH_dom"/>
</dbReference>
<dbReference type="InterPro" id="IPR020892">
    <property type="entry name" value="Cyclophilin-type_PPIase_CS"/>
</dbReference>
<dbReference type="EC" id="5.2.1.8" evidence="6"/>
<evidence type="ECO:0000256" key="3">
    <source>
        <dbReference type="ARBA" id="ARBA00002388"/>
    </source>
</evidence>
<comment type="function">
    <text evidence="3">PPIases accelerate the folding of proteins. It catalyzes the cis-trans isomerization of proline imidic peptide bonds in oligopeptides.</text>
</comment>
<dbReference type="SUPFAM" id="SSF52096">
    <property type="entry name" value="ClpP/crotonase"/>
    <property type="match status" value="1"/>
</dbReference>
<dbReference type="Gene3D" id="2.40.100.10">
    <property type="entry name" value="Cyclophilin-like"/>
    <property type="match status" value="1"/>
</dbReference>
<dbReference type="GO" id="GO:0006574">
    <property type="term" value="P:L-valine catabolic process"/>
    <property type="evidence" value="ECO:0007669"/>
    <property type="project" value="TreeGrafter"/>
</dbReference>
<comment type="catalytic activity">
    <reaction evidence="2">
        <text>3-hydroxy-2-methylpropanoyl-CoA + H2O = 3-hydroxy-2-methylpropanoate + CoA + H(+)</text>
        <dbReference type="Rhea" id="RHEA:20888"/>
        <dbReference type="ChEBI" id="CHEBI:11805"/>
        <dbReference type="ChEBI" id="CHEBI:15377"/>
        <dbReference type="ChEBI" id="CHEBI:15378"/>
        <dbReference type="ChEBI" id="CHEBI:57287"/>
        <dbReference type="ChEBI" id="CHEBI:57340"/>
        <dbReference type="EC" id="3.1.2.4"/>
    </reaction>
</comment>
<dbReference type="PANTHER" id="PTHR43176:SF3">
    <property type="entry name" value="3-HYDROXYISOBUTYRYL-COA HYDROLASE, MITOCHONDRIAL"/>
    <property type="match status" value="1"/>
</dbReference>
<evidence type="ECO:0000256" key="1">
    <source>
        <dbReference type="ARBA" id="ARBA00000971"/>
    </source>
</evidence>
<evidence type="ECO:0000256" key="8">
    <source>
        <dbReference type="ARBA" id="ARBA00022801"/>
    </source>
</evidence>
<evidence type="ECO:0000256" key="9">
    <source>
        <dbReference type="ARBA" id="ARBA00023110"/>
    </source>
</evidence>
<comment type="function">
    <text evidence="11">Hydrolyzes 3-hydroxyisobutyryl-CoA (HIBYL-CoA), a saline catabolite. Has high activity toward isobutyryl-CoA. Could be an isobutyryl-CoA dehydrogenase that functions in valine catabolism. Also hydrolyzes 3-hydroxypropanoyl-CoA.</text>
</comment>
<organism evidence="14 15">
    <name type="scientific">Oopsacas minuta</name>
    <dbReference type="NCBI Taxonomy" id="111878"/>
    <lineage>
        <taxon>Eukaryota</taxon>
        <taxon>Metazoa</taxon>
        <taxon>Porifera</taxon>
        <taxon>Hexactinellida</taxon>
        <taxon>Hexasterophora</taxon>
        <taxon>Lyssacinosida</taxon>
        <taxon>Leucopsacidae</taxon>
        <taxon>Oopsacas</taxon>
    </lineage>
</organism>
<keyword evidence="15" id="KW-1185">Reference proteome</keyword>
<dbReference type="PANTHER" id="PTHR43176">
    <property type="entry name" value="3-HYDROXYISOBUTYRYL-COA HYDROLASE-RELATED"/>
    <property type="match status" value="1"/>
</dbReference>
<evidence type="ECO:0000256" key="10">
    <source>
        <dbReference type="ARBA" id="ARBA00023235"/>
    </source>
</evidence>